<dbReference type="AlphaFoldDB" id="A0A450Y3T5"/>
<sequence>MPWGRNTDRENFSPCGDQDVFYVIHPQDILLDNSGDCRVDVAFRTVETGQFYDMALFDTVGKNTLRVLMPHNLKFQFPSRGETVPLSWNSHSALVLEN</sequence>
<gene>
    <name evidence="1" type="ORF">BECKLPF1236A_GA0070988_105971</name>
    <name evidence="2" type="ORF">BECKLPF1236C_GA0070990_105162</name>
</gene>
<evidence type="ECO:0000313" key="2">
    <source>
        <dbReference type="EMBL" id="VFK36196.1"/>
    </source>
</evidence>
<reference evidence="2" key="1">
    <citation type="submission" date="2019-02" db="EMBL/GenBank/DDBJ databases">
        <authorList>
            <person name="Gruber-Vodicka R. H."/>
            <person name="Seah K. B. B."/>
        </authorList>
    </citation>
    <scope>NUCLEOTIDE SEQUENCE</scope>
    <source>
        <strain evidence="1">BECK_S312</strain>
        <strain evidence="2">BECK_S426</strain>
    </source>
</reference>
<organism evidence="2">
    <name type="scientific">Candidatus Kentrum sp. LPFa</name>
    <dbReference type="NCBI Taxonomy" id="2126335"/>
    <lineage>
        <taxon>Bacteria</taxon>
        <taxon>Pseudomonadati</taxon>
        <taxon>Pseudomonadota</taxon>
        <taxon>Gammaproteobacteria</taxon>
        <taxon>Candidatus Kentrum</taxon>
    </lineage>
</organism>
<dbReference type="EMBL" id="CAADFM010000597">
    <property type="protein sequence ID" value="VFK27706.1"/>
    <property type="molecule type" value="Genomic_DNA"/>
</dbReference>
<proteinExistence type="predicted"/>
<dbReference type="EMBL" id="CAADFP010000516">
    <property type="protein sequence ID" value="VFK36196.1"/>
    <property type="molecule type" value="Genomic_DNA"/>
</dbReference>
<accession>A0A450Y3T5</accession>
<protein>
    <recommendedName>
        <fullName evidence="3">TOBE domain-containing protein</fullName>
    </recommendedName>
</protein>
<evidence type="ECO:0008006" key="3">
    <source>
        <dbReference type="Google" id="ProtNLM"/>
    </source>
</evidence>
<name>A0A450Y3T5_9GAMM</name>
<evidence type="ECO:0000313" key="1">
    <source>
        <dbReference type="EMBL" id="VFK27706.1"/>
    </source>
</evidence>